<dbReference type="GO" id="GO:0016491">
    <property type="term" value="F:oxidoreductase activity"/>
    <property type="evidence" value="ECO:0007669"/>
    <property type="project" value="UniProtKB-KW"/>
</dbReference>
<keyword evidence="4" id="KW-0274">FAD</keyword>
<keyword evidence="10" id="KW-1185">Reference proteome</keyword>
<evidence type="ECO:0000256" key="4">
    <source>
        <dbReference type="ARBA" id="ARBA00022827"/>
    </source>
</evidence>
<evidence type="ECO:0000259" key="7">
    <source>
        <dbReference type="Pfam" id="PF02852"/>
    </source>
</evidence>
<evidence type="ECO:0000256" key="2">
    <source>
        <dbReference type="ARBA" id="ARBA00009130"/>
    </source>
</evidence>
<name>A0A4R3KGE9_9BACI</name>
<protein>
    <submittedName>
        <fullName evidence="9">NADPH-dependent 2,4-dienoyl-CoA reductase/sulfur reductase-like enzyme</fullName>
    </submittedName>
</protein>
<evidence type="ECO:0000259" key="8">
    <source>
        <dbReference type="Pfam" id="PF07992"/>
    </source>
</evidence>
<comment type="similarity">
    <text evidence="2">Belongs to the class-III pyridine nucleotide-disulfide oxidoreductase family.</text>
</comment>
<dbReference type="PANTHER" id="PTHR43429">
    <property type="entry name" value="PYRIDINE NUCLEOTIDE-DISULFIDE OXIDOREDUCTASE DOMAIN-CONTAINING"/>
    <property type="match status" value="1"/>
</dbReference>
<dbReference type="Proteomes" id="UP000295788">
    <property type="component" value="Unassembled WGS sequence"/>
</dbReference>
<keyword evidence="5" id="KW-0560">Oxidoreductase</keyword>
<organism evidence="9 10">
    <name type="scientific">Tepidibacillus fermentans</name>
    <dbReference type="NCBI Taxonomy" id="1281767"/>
    <lineage>
        <taxon>Bacteria</taxon>
        <taxon>Bacillati</taxon>
        <taxon>Bacillota</taxon>
        <taxon>Bacilli</taxon>
        <taxon>Bacillales</taxon>
        <taxon>Bacillaceae</taxon>
        <taxon>Tepidibacillus</taxon>
    </lineage>
</organism>
<dbReference type="InterPro" id="IPR004099">
    <property type="entry name" value="Pyr_nucl-diS_OxRdtase_dimer"/>
</dbReference>
<gene>
    <name evidence="9" type="ORF">EDD72_10955</name>
</gene>
<comment type="cofactor">
    <cofactor evidence="1">
        <name>FAD</name>
        <dbReference type="ChEBI" id="CHEBI:57692"/>
    </cofactor>
</comment>
<dbReference type="InterPro" id="IPR023753">
    <property type="entry name" value="FAD/NAD-binding_dom"/>
</dbReference>
<dbReference type="PANTHER" id="PTHR43429:SF1">
    <property type="entry name" value="NAD(P)H SULFUR OXIDOREDUCTASE (COA-DEPENDENT)"/>
    <property type="match status" value="1"/>
</dbReference>
<dbReference type="EMBL" id="SMAB01000009">
    <property type="protein sequence ID" value="TCS82486.1"/>
    <property type="molecule type" value="Genomic_DNA"/>
</dbReference>
<dbReference type="NCBIfam" id="NF007123">
    <property type="entry name" value="PRK09564.1"/>
    <property type="match status" value="1"/>
</dbReference>
<feature type="domain" description="Pyridine nucleotide-disulphide oxidoreductase dimerisation" evidence="7">
    <location>
        <begin position="332"/>
        <end position="432"/>
    </location>
</feature>
<evidence type="ECO:0000313" key="10">
    <source>
        <dbReference type="Proteomes" id="UP000295788"/>
    </source>
</evidence>
<dbReference type="InterPro" id="IPR036188">
    <property type="entry name" value="FAD/NAD-bd_sf"/>
</dbReference>
<dbReference type="PRINTS" id="PR00411">
    <property type="entry name" value="PNDRDTASEI"/>
</dbReference>
<keyword evidence="3" id="KW-0285">Flavoprotein</keyword>
<feature type="domain" description="FAD/NAD(P)-binding" evidence="8">
    <location>
        <begin position="3"/>
        <end position="309"/>
    </location>
</feature>
<sequence length="449" mass="49596">MSKYVIIGGDAAGMSAATQIRRLQPDAEIVVFEKGEILSYAQCGLPYYIAGLVPTAEDLIARTKEQFEEKYKITIHLKHEVTFIDPVSNHVTALALDNQEEVVTNYDYLLIATGGEAIVPPWKGTDLDGVTVLKTIPDANRILKWLDERKEIQKVVIIGGGYIGLEMAEAFHIRGKEVQIIDIADQLNASFDPEMAEHAKTELEKQGIKVSLQEEVKEIKGEGRVQSVVTDKGEYSADLVVISIGIRPNSEIAKQAGIELGPRNAIRVNSRMQTNIENIYAAGDCATHYHLVKQQDDYIPLGTTANKQGRIAGTNLGGRNAEFKGIVGTAVMKVLDLEMARTGLNEKEAKALNIDYETVTIKSRHHATYYPNAERLFIKLIFKKDDRTLLGGQVVGYAGVDKRIDVLAMAITFGMKIDELQDLDLSYAPPFNGVWDPVQQASRVAEKVK</sequence>
<dbReference type="Pfam" id="PF07992">
    <property type="entry name" value="Pyr_redox_2"/>
    <property type="match status" value="1"/>
</dbReference>
<dbReference type="RefSeq" id="WP_279388094.1">
    <property type="nucleotide sequence ID" value="NZ_SMAB01000009.1"/>
</dbReference>
<comment type="caution">
    <text evidence="9">The sequence shown here is derived from an EMBL/GenBank/DDBJ whole genome shotgun (WGS) entry which is preliminary data.</text>
</comment>
<dbReference type="SUPFAM" id="SSF55424">
    <property type="entry name" value="FAD/NAD-linked reductases, dimerisation (C-terminal) domain"/>
    <property type="match status" value="1"/>
</dbReference>
<dbReference type="Gene3D" id="3.50.50.60">
    <property type="entry name" value="FAD/NAD(P)-binding domain"/>
    <property type="match status" value="2"/>
</dbReference>
<dbReference type="AlphaFoldDB" id="A0A4R3KGE9"/>
<dbReference type="PRINTS" id="PR00368">
    <property type="entry name" value="FADPNR"/>
</dbReference>
<keyword evidence="6" id="KW-0676">Redox-active center</keyword>
<evidence type="ECO:0000256" key="6">
    <source>
        <dbReference type="ARBA" id="ARBA00023284"/>
    </source>
</evidence>
<dbReference type="SUPFAM" id="SSF51905">
    <property type="entry name" value="FAD/NAD(P)-binding domain"/>
    <property type="match status" value="1"/>
</dbReference>
<evidence type="ECO:0000256" key="3">
    <source>
        <dbReference type="ARBA" id="ARBA00022630"/>
    </source>
</evidence>
<accession>A0A4R3KGE9</accession>
<evidence type="ECO:0000256" key="1">
    <source>
        <dbReference type="ARBA" id="ARBA00001974"/>
    </source>
</evidence>
<dbReference type="Pfam" id="PF02852">
    <property type="entry name" value="Pyr_redox_dim"/>
    <property type="match status" value="1"/>
</dbReference>
<evidence type="ECO:0000256" key="5">
    <source>
        <dbReference type="ARBA" id="ARBA00023002"/>
    </source>
</evidence>
<dbReference type="InterPro" id="IPR050260">
    <property type="entry name" value="FAD-bd_OxRdtase"/>
</dbReference>
<proteinExistence type="inferred from homology"/>
<reference evidence="9 10" key="1">
    <citation type="submission" date="2019-03" db="EMBL/GenBank/DDBJ databases">
        <title>Genomic Encyclopedia of Type Strains, Phase IV (KMG-IV): sequencing the most valuable type-strain genomes for metagenomic binning, comparative biology and taxonomic classification.</title>
        <authorList>
            <person name="Goeker M."/>
        </authorList>
    </citation>
    <scope>NUCLEOTIDE SEQUENCE [LARGE SCALE GENOMIC DNA]</scope>
    <source>
        <strain evidence="9 10">DSM 23802</strain>
    </source>
</reference>
<evidence type="ECO:0000313" key="9">
    <source>
        <dbReference type="EMBL" id="TCS82486.1"/>
    </source>
</evidence>
<dbReference type="InterPro" id="IPR016156">
    <property type="entry name" value="FAD/NAD-linked_Rdtase_dimer_sf"/>
</dbReference>